<dbReference type="AlphaFoldDB" id="E2A6T4"/>
<dbReference type="Proteomes" id="UP000000311">
    <property type="component" value="Unassembled WGS sequence"/>
</dbReference>
<dbReference type="EMBL" id="GL437200">
    <property type="protein sequence ID" value="EFN70854.1"/>
    <property type="molecule type" value="Genomic_DNA"/>
</dbReference>
<evidence type="ECO:0000313" key="2">
    <source>
        <dbReference type="Proteomes" id="UP000000311"/>
    </source>
</evidence>
<protein>
    <submittedName>
        <fullName evidence="1">Uncharacterized protein</fullName>
    </submittedName>
</protein>
<dbReference type="InParanoid" id="E2A6T4"/>
<feature type="non-terminal residue" evidence="1">
    <location>
        <position position="45"/>
    </location>
</feature>
<name>E2A6T4_CAMFO</name>
<organism evidence="2">
    <name type="scientific">Camponotus floridanus</name>
    <name type="common">Florida carpenter ant</name>
    <dbReference type="NCBI Taxonomy" id="104421"/>
    <lineage>
        <taxon>Eukaryota</taxon>
        <taxon>Metazoa</taxon>
        <taxon>Ecdysozoa</taxon>
        <taxon>Arthropoda</taxon>
        <taxon>Hexapoda</taxon>
        <taxon>Insecta</taxon>
        <taxon>Pterygota</taxon>
        <taxon>Neoptera</taxon>
        <taxon>Endopterygota</taxon>
        <taxon>Hymenoptera</taxon>
        <taxon>Apocrita</taxon>
        <taxon>Aculeata</taxon>
        <taxon>Formicoidea</taxon>
        <taxon>Formicidae</taxon>
        <taxon>Formicinae</taxon>
        <taxon>Camponotus</taxon>
    </lineage>
</organism>
<sequence>IKQIKIKIDYAFNWEDVQILDRELFLSKKFISEMLYIKRQKNGLN</sequence>
<reference evidence="1 2" key="1">
    <citation type="journal article" date="2010" name="Science">
        <title>Genomic comparison of the ants Camponotus floridanus and Harpegnathos saltator.</title>
        <authorList>
            <person name="Bonasio R."/>
            <person name="Zhang G."/>
            <person name="Ye C."/>
            <person name="Mutti N.S."/>
            <person name="Fang X."/>
            <person name="Qin N."/>
            <person name="Donahue G."/>
            <person name="Yang P."/>
            <person name="Li Q."/>
            <person name="Li C."/>
            <person name="Zhang P."/>
            <person name="Huang Z."/>
            <person name="Berger S.L."/>
            <person name="Reinberg D."/>
            <person name="Wang J."/>
            <person name="Liebig J."/>
        </authorList>
    </citation>
    <scope>NUCLEOTIDE SEQUENCE [LARGE SCALE GENOMIC DNA]</scope>
    <source>
        <strain evidence="2">C129</strain>
    </source>
</reference>
<proteinExistence type="predicted"/>
<feature type="non-terminal residue" evidence="1">
    <location>
        <position position="1"/>
    </location>
</feature>
<keyword evidence="2" id="KW-1185">Reference proteome</keyword>
<evidence type="ECO:0000313" key="1">
    <source>
        <dbReference type="EMBL" id="EFN70854.1"/>
    </source>
</evidence>
<gene>
    <name evidence="1" type="ORF">EAG_02154</name>
</gene>
<accession>E2A6T4</accession>